<evidence type="ECO:0000256" key="1">
    <source>
        <dbReference type="SAM" id="Phobius"/>
    </source>
</evidence>
<feature type="transmembrane region" description="Helical" evidence="1">
    <location>
        <begin position="58"/>
        <end position="75"/>
    </location>
</feature>
<dbReference type="EMBL" id="BAAAHQ010000046">
    <property type="protein sequence ID" value="GAA0950538.1"/>
    <property type="molecule type" value="Genomic_DNA"/>
</dbReference>
<feature type="transmembrane region" description="Helical" evidence="1">
    <location>
        <begin position="6"/>
        <end position="26"/>
    </location>
</feature>
<keyword evidence="1" id="KW-1133">Transmembrane helix</keyword>
<comment type="caution">
    <text evidence="2">The sequence shown here is derived from an EMBL/GenBank/DDBJ whole genome shotgun (WGS) entry which is preliminary data.</text>
</comment>
<feature type="transmembrane region" description="Helical" evidence="1">
    <location>
        <begin position="87"/>
        <end position="109"/>
    </location>
</feature>
<keyword evidence="1" id="KW-0812">Transmembrane</keyword>
<protein>
    <submittedName>
        <fullName evidence="2">Uncharacterized protein</fullName>
    </submittedName>
</protein>
<organism evidence="2 3">
    <name type="scientific">Nonomuraea longicatena</name>
    <dbReference type="NCBI Taxonomy" id="83682"/>
    <lineage>
        <taxon>Bacteria</taxon>
        <taxon>Bacillati</taxon>
        <taxon>Actinomycetota</taxon>
        <taxon>Actinomycetes</taxon>
        <taxon>Streptosporangiales</taxon>
        <taxon>Streptosporangiaceae</taxon>
        <taxon>Nonomuraea</taxon>
    </lineage>
</organism>
<dbReference type="RefSeq" id="WP_343954567.1">
    <property type="nucleotide sequence ID" value="NZ_BAAAHQ010000046.1"/>
</dbReference>
<keyword evidence="1" id="KW-0472">Membrane</keyword>
<evidence type="ECO:0000313" key="3">
    <source>
        <dbReference type="Proteomes" id="UP001501578"/>
    </source>
</evidence>
<sequence length="276" mass="28517">MGALWRAALAGAVIGVAEFLLFLYAPGGDLARATTMVVALPVLGPLACRAAGLPRWPLAGLAGAAVMLGFAVVMLRAVSLSELADLGAWPAGASMAAIGATAFLAGAGLVVPWNAVMRVAVVGVVVVAYAGVWTVRDTIDRAARVQRLADSGVPLLAPSLQAYRLVGVDEQAAPWLALDYRHWSDGSAIAVYVGPASVTAEQACASPLPKWRAAGTARCRQAPGGAWVRQDGRLHTVVAVQGGALVQVESERVGEAELLAMLPTFRPVTAEALLRR</sequence>
<dbReference type="Proteomes" id="UP001501578">
    <property type="component" value="Unassembled WGS sequence"/>
</dbReference>
<reference evidence="2 3" key="1">
    <citation type="journal article" date="2019" name="Int. J. Syst. Evol. Microbiol.">
        <title>The Global Catalogue of Microorganisms (GCM) 10K type strain sequencing project: providing services to taxonomists for standard genome sequencing and annotation.</title>
        <authorList>
            <consortium name="The Broad Institute Genomics Platform"/>
            <consortium name="The Broad Institute Genome Sequencing Center for Infectious Disease"/>
            <person name="Wu L."/>
            <person name="Ma J."/>
        </authorList>
    </citation>
    <scope>NUCLEOTIDE SEQUENCE [LARGE SCALE GENOMIC DNA]</scope>
    <source>
        <strain evidence="2 3">JCM 11136</strain>
    </source>
</reference>
<proteinExistence type="predicted"/>
<name>A0ABN1R1D6_9ACTN</name>
<evidence type="ECO:0000313" key="2">
    <source>
        <dbReference type="EMBL" id="GAA0950538.1"/>
    </source>
</evidence>
<keyword evidence="3" id="KW-1185">Reference proteome</keyword>
<feature type="transmembrane region" description="Helical" evidence="1">
    <location>
        <begin position="115"/>
        <end position="135"/>
    </location>
</feature>
<accession>A0ABN1R1D6</accession>
<gene>
    <name evidence="2" type="ORF">GCM10009560_70120</name>
</gene>